<dbReference type="SMART" id="SM00054">
    <property type="entry name" value="EFh"/>
    <property type="match status" value="2"/>
</dbReference>
<reference evidence="3 4" key="1">
    <citation type="submission" date="2023-10" db="EMBL/GenBank/DDBJ databases">
        <title>Genomes of two closely related lineages of the louse Polyplax serrata with different host specificities.</title>
        <authorList>
            <person name="Martinu J."/>
            <person name="Tarabai H."/>
            <person name="Stefka J."/>
            <person name="Hypsa V."/>
        </authorList>
    </citation>
    <scope>NUCLEOTIDE SEQUENCE [LARGE SCALE GENOMIC DNA]</scope>
    <source>
        <strain evidence="3">HR10_N</strain>
    </source>
</reference>
<keyword evidence="1" id="KW-0677">Repeat</keyword>
<dbReference type="GO" id="GO:0005509">
    <property type="term" value="F:calcium ion binding"/>
    <property type="evidence" value="ECO:0007669"/>
    <property type="project" value="InterPro"/>
</dbReference>
<dbReference type="PANTHER" id="PTHR46763">
    <property type="entry name" value="DYNEIN REGULATORY COMPLEX PROTEIN 8"/>
    <property type="match status" value="1"/>
</dbReference>
<dbReference type="EMBL" id="JAWJWE010000038">
    <property type="protein sequence ID" value="KAK6623608.1"/>
    <property type="molecule type" value="Genomic_DNA"/>
</dbReference>
<sequence>MDREVSHRQVHGRPAVVDLSSDLEKRITEAFEIFDHGGNKTVDVREVGTILRSLGCCPTEAEIQEILVKVEDHETSSVHLNKFLPVVTQIITERKLQPATPEQLLKAFHTIDKEGKGYIGKEYLSKLITEEGEPFTQDELDELLSTAVDSDTGNIHYEYYLNQIMVHTSNPEYNVYALIPPPVEKKPAKLDAYVEDF</sequence>
<dbReference type="InterPro" id="IPR011992">
    <property type="entry name" value="EF-hand-dom_pair"/>
</dbReference>
<dbReference type="SUPFAM" id="SSF47473">
    <property type="entry name" value="EF-hand"/>
    <property type="match status" value="1"/>
</dbReference>
<name>A0AAN8PAT9_POLSC</name>
<dbReference type="CDD" id="cd00051">
    <property type="entry name" value="EFh"/>
    <property type="match status" value="1"/>
</dbReference>
<proteinExistence type="predicted"/>
<feature type="domain" description="EF-hand" evidence="2">
    <location>
        <begin position="99"/>
        <end position="134"/>
    </location>
</feature>
<dbReference type="Gene3D" id="1.10.238.10">
    <property type="entry name" value="EF-hand"/>
    <property type="match status" value="2"/>
</dbReference>
<dbReference type="InterPro" id="IPR002048">
    <property type="entry name" value="EF_hand_dom"/>
</dbReference>
<evidence type="ECO:0000259" key="2">
    <source>
        <dbReference type="PROSITE" id="PS50222"/>
    </source>
</evidence>
<evidence type="ECO:0000313" key="4">
    <source>
        <dbReference type="Proteomes" id="UP001372834"/>
    </source>
</evidence>
<comment type="caution">
    <text evidence="3">The sequence shown here is derived from an EMBL/GenBank/DDBJ whole genome shotgun (WGS) entry which is preliminary data.</text>
</comment>
<dbReference type="Proteomes" id="UP001372834">
    <property type="component" value="Unassembled WGS sequence"/>
</dbReference>
<gene>
    <name evidence="3" type="ORF">RUM43_009460</name>
</gene>
<dbReference type="Pfam" id="PF13499">
    <property type="entry name" value="EF-hand_7"/>
    <property type="match status" value="1"/>
</dbReference>
<dbReference type="AlphaFoldDB" id="A0AAN8PAT9"/>
<accession>A0AAN8PAT9</accession>
<dbReference type="GO" id="GO:0043226">
    <property type="term" value="C:organelle"/>
    <property type="evidence" value="ECO:0007669"/>
    <property type="project" value="UniProtKB-ARBA"/>
</dbReference>
<organism evidence="3 4">
    <name type="scientific">Polyplax serrata</name>
    <name type="common">Common mouse louse</name>
    <dbReference type="NCBI Taxonomy" id="468196"/>
    <lineage>
        <taxon>Eukaryota</taxon>
        <taxon>Metazoa</taxon>
        <taxon>Ecdysozoa</taxon>
        <taxon>Arthropoda</taxon>
        <taxon>Hexapoda</taxon>
        <taxon>Insecta</taxon>
        <taxon>Pterygota</taxon>
        <taxon>Neoptera</taxon>
        <taxon>Paraneoptera</taxon>
        <taxon>Psocodea</taxon>
        <taxon>Troctomorpha</taxon>
        <taxon>Phthiraptera</taxon>
        <taxon>Anoplura</taxon>
        <taxon>Polyplacidae</taxon>
        <taxon>Polyplax</taxon>
    </lineage>
</organism>
<evidence type="ECO:0000313" key="3">
    <source>
        <dbReference type="EMBL" id="KAK6623608.1"/>
    </source>
</evidence>
<evidence type="ECO:0000256" key="1">
    <source>
        <dbReference type="ARBA" id="ARBA00022737"/>
    </source>
</evidence>
<protein>
    <recommendedName>
        <fullName evidence="2">EF-hand domain-containing protein</fullName>
    </recommendedName>
</protein>
<dbReference type="PANTHER" id="PTHR46763:SF1">
    <property type="entry name" value="DYNEIN REGULATORY COMPLEX PROTEIN 8"/>
    <property type="match status" value="1"/>
</dbReference>
<dbReference type="FunFam" id="1.10.238.10:FF:000178">
    <property type="entry name" value="Calmodulin-2 A"/>
    <property type="match status" value="1"/>
</dbReference>
<feature type="domain" description="EF-hand" evidence="2">
    <location>
        <begin position="22"/>
        <end position="57"/>
    </location>
</feature>
<dbReference type="PROSITE" id="PS50222">
    <property type="entry name" value="EF_HAND_2"/>
    <property type="match status" value="2"/>
</dbReference>